<dbReference type="KEGG" id="gla:GL50803_0014578"/>
<accession>A8BSS2</accession>
<dbReference type="PROSITE" id="PS00107">
    <property type="entry name" value="PROTEIN_KINASE_ATP"/>
    <property type="match status" value="1"/>
</dbReference>
<evidence type="ECO:0000313" key="5">
    <source>
        <dbReference type="Proteomes" id="UP000001548"/>
    </source>
</evidence>
<dbReference type="CDD" id="cd00180">
    <property type="entry name" value="PKc"/>
    <property type="match status" value="1"/>
</dbReference>
<dbReference type="GO" id="GO:0005634">
    <property type="term" value="C:nucleus"/>
    <property type="evidence" value="ECO:0000318"/>
    <property type="project" value="GO_Central"/>
</dbReference>
<evidence type="ECO:0000313" key="4">
    <source>
        <dbReference type="EMBL" id="KAE8305533.1"/>
    </source>
</evidence>
<keyword evidence="3" id="KW-0067">ATP-binding</keyword>
<dbReference type="GeneID" id="5697927"/>
<evidence type="ECO:0000256" key="2">
    <source>
        <dbReference type="ARBA" id="ARBA00022741"/>
    </source>
</evidence>
<dbReference type="InterPro" id="IPR008271">
    <property type="entry name" value="Ser/Thr_kinase_AS"/>
</dbReference>
<dbReference type="InterPro" id="IPR000719">
    <property type="entry name" value="Prot_kinase_dom"/>
</dbReference>
<name>A8BSS2_GIAIC</name>
<protein>
    <submittedName>
        <fullName evidence="4">Kinase, CMGC CDK</fullName>
    </submittedName>
</protein>
<dbReference type="GO" id="GO:0004674">
    <property type="term" value="F:protein serine/threonine kinase activity"/>
    <property type="evidence" value="ECO:0000318"/>
    <property type="project" value="GO_Central"/>
</dbReference>
<keyword evidence="4" id="KW-0418">Kinase</keyword>
<comment type="similarity">
    <text evidence="1">Belongs to the protein kinase superfamily. CMGC Ser/Thr protein kinase family. CDC2/CDKX subfamily.</text>
</comment>
<dbReference type="PROSITE" id="PS00108">
    <property type="entry name" value="PROTEIN_KINASE_ST"/>
    <property type="match status" value="1"/>
</dbReference>
<dbReference type="GO" id="GO:0005524">
    <property type="term" value="F:ATP binding"/>
    <property type="evidence" value="ECO:0007669"/>
    <property type="project" value="UniProtKB-UniRule"/>
</dbReference>
<gene>
    <name evidence="4" type="ORF">GL50803_0014578</name>
</gene>
<dbReference type="PANTHER" id="PTHR24056:SF400">
    <property type="entry name" value="KINASE, PUTATIVE-RELATED"/>
    <property type="match status" value="1"/>
</dbReference>
<dbReference type="OMA" id="CCIKIRF"/>
<dbReference type="HOGENOM" id="CLU_500077_0_0_1"/>
<organism evidence="4 5">
    <name type="scientific">Giardia intestinalis (strain ATCC 50803 / WB clone C6)</name>
    <name type="common">Giardia lamblia</name>
    <dbReference type="NCBI Taxonomy" id="184922"/>
    <lineage>
        <taxon>Eukaryota</taxon>
        <taxon>Metamonada</taxon>
        <taxon>Diplomonadida</taxon>
        <taxon>Hexamitidae</taxon>
        <taxon>Giardiinae</taxon>
        <taxon>Giardia</taxon>
    </lineage>
</organism>
<dbReference type="PANTHER" id="PTHR24056">
    <property type="entry name" value="CELL DIVISION PROTEIN KINASE"/>
    <property type="match status" value="1"/>
</dbReference>
<dbReference type="VEuPathDB" id="GiardiaDB:GL50803_14578"/>
<dbReference type="PROSITE" id="PS50011">
    <property type="entry name" value="PROTEIN_KINASE_DOM"/>
    <property type="match status" value="1"/>
</dbReference>
<dbReference type="RefSeq" id="XP_001705061.1">
    <property type="nucleotide sequence ID" value="XM_001705009.1"/>
</dbReference>
<dbReference type="InterPro" id="IPR011009">
    <property type="entry name" value="Kinase-like_dom_sf"/>
</dbReference>
<dbReference type="STRING" id="184922.A8BSS2"/>
<comment type="caution">
    <text evidence="4">The sequence shown here is derived from an EMBL/GenBank/DDBJ whole genome shotgun (WGS) entry which is preliminary data.</text>
</comment>
<dbReference type="Gene3D" id="3.30.200.20">
    <property type="entry name" value="Phosphorylase Kinase, domain 1"/>
    <property type="match status" value="1"/>
</dbReference>
<keyword evidence="2" id="KW-0547">Nucleotide-binding</keyword>
<proteinExistence type="inferred from homology"/>
<dbReference type="EMBL" id="AACB03000001">
    <property type="protein sequence ID" value="KAE8305533.1"/>
    <property type="molecule type" value="Genomic_DNA"/>
</dbReference>
<dbReference type="InterPro" id="IPR017441">
    <property type="entry name" value="Protein_kinase_ATP_BS"/>
</dbReference>
<dbReference type="InterPro" id="IPR050108">
    <property type="entry name" value="CDK"/>
</dbReference>
<dbReference type="Proteomes" id="UP000001548">
    <property type="component" value="Unassembled WGS sequence"/>
</dbReference>
<keyword evidence="5" id="KW-1185">Reference proteome</keyword>
<dbReference type="SMART" id="SM00220">
    <property type="entry name" value="S_TKc"/>
    <property type="match status" value="1"/>
</dbReference>
<dbReference type="SUPFAM" id="SSF56112">
    <property type="entry name" value="Protein kinase-like (PK-like)"/>
    <property type="match status" value="1"/>
</dbReference>
<dbReference type="Gene3D" id="1.10.510.10">
    <property type="entry name" value="Transferase(Phosphotransferase) domain 1"/>
    <property type="match status" value="1"/>
</dbReference>
<dbReference type="AlphaFoldDB" id="A8BSS2"/>
<sequence>MTEPQPTIPSSLERYAIDWSPAGYLGAGAYGTIYKGIDKETGKPVALKAVGISGVFNHLVLREVTLLAYLAQVTAGGQPFKNPAIDLISSFKLRLDDTTKDLPFAKHFENCSSLICLVTPLYPHDCERFRTYNLVSSFTLSQMVFFWHSVVTCLRNLHRLGIAHRDVKPSNILLDGNGSAFLADLGMAKYCVYSSPSASANYAEPEVLSADHYSPISTGTTCTLVYRAPESTLRCYDFLSTNGSLFDRQESVTPTSLDALGDVYSLGLTLLESIISRVVFFLPLEHDNPRTNNNSSPSNPKPPRQDASQKHNVYLFRMRMLFIQTYKKQIYDLFLSYCMVCGYTLSPNTTADAFRAKVNLHLHNLLEPNSDDHSGSLSPEIENILTEEGPDLIDFVSCCIKIRFGHETGRETELMEFARIVGNCLSLSLTERSTTAQLSSLKLFRGDKAHAQHVLGDCSTLGADGARLKLDYAALCSCLGTSKFVQNLRRYLPTNEVEEVAKQLQGRLATPSSLLLLFEDAKISEKVFNFVTPGTVEGRAKGIKR</sequence>
<dbReference type="Pfam" id="PF00069">
    <property type="entry name" value="Pkinase"/>
    <property type="match status" value="1"/>
</dbReference>
<keyword evidence="4" id="KW-0808">Transferase</keyword>
<reference evidence="4 5" key="1">
    <citation type="journal article" date="2007" name="Science">
        <title>Genomic minimalism in the early diverging intestinal parasite Giardia lamblia.</title>
        <authorList>
            <person name="Morrison H.G."/>
            <person name="McArthur A.G."/>
            <person name="Gillin F.D."/>
            <person name="Aley S.B."/>
            <person name="Adam R.D."/>
            <person name="Olsen G.J."/>
            <person name="Best A.A."/>
            <person name="Cande W.Z."/>
            <person name="Chen F."/>
            <person name="Cipriano M.J."/>
            <person name="Davids B.J."/>
            <person name="Dawson S.C."/>
            <person name="Elmendorf H.G."/>
            <person name="Hehl A.B."/>
            <person name="Holder M.E."/>
            <person name="Huse S.M."/>
            <person name="Kim U.U."/>
            <person name="Lasek-Nesselquist E."/>
            <person name="Manning G."/>
            <person name="Nigam A."/>
            <person name="Nixon J.E."/>
            <person name="Palm D."/>
            <person name="Passamaneck N.E."/>
            <person name="Prabhu A."/>
            <person name="Reich C.I."/>
            <person name="Reiner D.S."/>
            <person name="Samuelson J."/>
            <person name="Svard S.G."/>
            <person name="Sogin M.L."/>
        </authorList>
    </citation>
    <scope>NUCLEOTIDE SEQUENCE [LARGE SCALE GENOMIC DNA]</scope>
    <source>
        <strain evidence="4 5">WB C6</strain>
    </source>
</reference>
<evidence type="ECO:0000256" key="1">
    <source>
        <dbReference type="ARBA" id="ARBA00006485"/>
    </source>
</evidence>
<evidence type="ECO:0000256" key="3">
    <source>
        <dbReference type="ARBA" id="ARBA00022840"/>
    </source>
</evidence>